<dbReference type="VEuPathDB" id="FungiDB:PV10_03005"/>
<name>A0A0D1Y3T7_EXOME</name>
<protein>
    <submittedName>
        <fullName evidence="4">Uncharacterized protein</fullName>
    </submittedName>
</protein>
<dbReference type="OMA" id="PQGRMTT"/>
<dbReference type="EMBL" id="KN847521">
    <property type="protein sequence ID" value="KIV95336.1"/>
    <property type="molecule type" value="Genomic_DNA"/>
</dbReference>
<dbReference type="SUPFAM" id="SSF51412">
    <property type="entry name" value="Inosine monophosphate dehydrogenase (IMPDH)"/>
    <property type="match status" value="1"/>
</dbReference>
<dbReference type="GeneID" id="27320850"/>
<dbReference type="GO" id="GO:0018580">
    <property type="term" value="F:nitronate monooxygenase activity"/>
    <property type="evidence" value="ECO:0007669"/>
    <property type="project" value="InterPro"/>
</dbReference>
<keyword evidence="2" id="KW-0288">FMN</keyword>
<keyword evidence="3" id="KW-0560">Oxidoreductase</keyword>
<evidence type="ECO:0000256" key="2">
    <source>
        <dbReference type="ARBA" id="ARBA00022643"/>
    </source>
</evidence>
<evidence type="ECO:0000256" key="3">
    <source>
        <dbReference type="ARBA" id="ARBA00023002"/>
    </source>
</evidence>
<dbReference type="AlphaFoldDB" id="A0A0D1Y3T7"/>
<dbReference type="PANTHER" id="PTHR32332">
    <property type="entry name" value="2-NITROPROPANE DIOXYGENASE"/>
    <property type="match status" value="1"/>
</dbReference>
<dbReference type="Gene3D" id="3.20.20.70">
    <property type="entry name" value="Aldolase class I"/>
    <property type="match status" value="1"/>
</dbReference>
<dbReference type="OrthoDB" id="2349068at2759"/>
<keyword evidence="1" id="KW-0285">Flavoprotein</keyword>
<evidence type="ECO:0000313" key="5">
    <source>
        <dbReference type="Proteomes" id="UP000054302"/>
    </source>
</evidence>
<dbReference type="RefSeq" id="XP_016226910.1">
    <property type="nucleotide sequence ID" value="XM_016367392.1"/>
</dbReference>
<dbReference type="CDD" id="cd04730">
    <property type="entry name" value="NPD_like"/>
    <property type="match status" value="1"/>
</dbReference>
<dbReference type="HOGENOM" id="CLU_038732_9_0_1"/>
<sequence length="365" mass="38349">MVSSVKRHQLPIMAANPLHHDYPWTTEDAPLVVSAPMMKITLAEAAIATSAAGGIGFLAGGFDLSPLSKDLAKAAEVAQERGLTLHQGVLPIGVGFQNWGSDLKLALDALLAHPVAAVWFFAPHQLADLLDWSEQIRTATGGKTKIWIQVGTVAEAIEVARTSKPDVIVVQGSDAGGHGLAQRASLMTLLPEVADALAKDDLHTPLIAAGGIIDGRGAAAALSLGASGVALGTRILASREAVIAKGYQDEVLRVTDGGTSTVTTTVYDVVRNIKGWPKCYNGRGVANRSYMDAVHGMSDEENQELYKKAMEQGDAGWGPDGRMTTYAGTGIGLVNQVDSIADIIQSVQQQAVDTLQRSAARFAKP</sequence>
<accession>A0A0D1Y3T7</accession>
<dbReference type="InterPro" id="IPR013785">
    <property type="entry name" value="Aldolase_TIM"/>
</dbReference>
<proteinExistence type="predicted"/>
<dbReference type="InterPro" id="IPR004136">
    <property type="entry name" value="NMO"/>
</dbReference>
<dbReference type="PANTHER" id="PTHR32332:SF34">
    <property type="entry name" value="2-NITROPROPANE DIOXYGENASE FAMILY, PUTATIVE-RELATED"/>
    <property type="match status" value="1"/>
</dbReference>
<reference evidence="4 5" key="1">
    <citation type="submission" date="2015-01" db="EMBL/GenBank/DDBJ databases">
        <title>The Genome Sequence of Exophiala mesophila CBS40295.</title>
        <authorList>
            <consortium name="The Broad Institute Genomics Platform"/>
            <person name="Cuomo C."/>
            <person name="de Hoog S."/>
            <person name="Gorbushina A."/>
            <person name="Stielow B."/>
            <person name="Teixiera M."/>
            <person name="Abouelleil A."/>
            <person name="Chapman S.B."/>
            <person name="Priest M."/>
            <person name="Young S.K."/>
            <person name="Wortman J."/>
            <person name="Nusbaum C."/>
            <person name="Birren B."/>
        </authorList>
    </citation>
    <scope>NUCLEOTIDE SEQUENCE [LARGE SCALE GENOMIC DNA]</scope>
    <source>
        <strain evidence="4 5">CBS 40295</strain>
    </source>
</reference>
<gene>
    <name evidence="4" type="ORF">PV10_03005</name>
</gene>
<dbReference type="Pfam" id="PF03060">
    <property type="entry name" value="NMO"/>
    <property type="match status" value="1"/>
</dbReference>
<dbReference type="Proteomes" id="UP000054302">
    <property type="component" value="Unassembled WGS sequence"/>
</dbReference>
<keyword evidence="5" id="KW-1185">Reference proteome</keyword>
<organism evidence="4 5">
    <name type="scientific">Exophiala mesophila</name>
    <name type="common">Black yeast-like fungus</name>
    <dbReference type="NCBI Taxonomy" id="212818"/>
    <lineage>
        <taxon>Eukaryota</taxon>
        <taxon>Fungi</taxon>
        <taxon>Dikarya</taxon>
        <taxon>Ascomycota</taxon>
        <taxon>Pezizomycotina</taxon>
        <taxon>Eurotiomycetes</taxon>
        <taxon>Chaetothyriomycetidae</taxon>
        <taxon>Chaetothyriales</taxon>
        <taxon>Herpotrichiellaceae</taxon>
        <taxon>Exophiala</taxon>
    </lineage>
</organism>
<evidence type="ECO:0000256" key="1">
    <source>
        <dbReference type="ARBA" id="ARBA00022630"/>
    </source>
</evidence>
<evidence type="ECO:0000313" key="4">
    <source>
        <dbReference type="EMBL" id="KIV95336.1"/>
    </source>
</evidence>